<dbReference type="Proteomes" id="UP001208570">
    <property type="component" value="Unassembled WGS sequence"/>
</dbReference>
<feature type="region of interest" description="Disordered" evidence="1">
    <location>
        <begin position="190"/>
        <end position="210"/>
    </location>
</feature>
<feature type="region of interest" description="Disordered" evidence="1">
    <location>
        <begin position="1"/>
        <end position="24"/>
    </location>
</feature>
<feature type="compositionally biased region" description="Acidic residues" evidence="1">
    <location>
        <begin position="200"/>
        <end position="210"/>
    </location>
</feature>
<feature type="compositionally biased region" description="Basic and acidic residues" evidence="1">
    <location>
        <begin position="190"/>
        <end position="199"/>
    </location>
</feature>
<evidence type="ECO:0000256" key="1">
    <source>
        <dbReference type="SAM" id="MobiDB-lite"/>
    </source>
</evidence>
<reference evidence="2" key="1">
    <citation type="journal article" date="2023" name="Mol. Biol. Evol.">
        <title>Third-Generation Sequencing Reveals the Adaptive Role of the Epigenome in Three Deep-Sea Polychaetes.</title>
        <authorList>
            <person name="Perez M."/>
            <person name="Aroh O."/>
            <person name="Sun Y."/>
            <person name="Lan Y."/>
            <person name="Juniper S.K."/>
            <person name="Young C.R."/>
            <person name="Angers B."/>
            <person name="Qian P.Y."/>
        </authorList>
    </citation>
    <scope>NUCLEOTIDE SEQUENCE</scope>
    <source>
        <strain evidence="2">P08H-3</strain>
    </source>
</reference>
<evidence type="ECO:0000313" key="2">
    <source>
        <dbReference type="EMBL" id="KAK2138923.1"/>
    </source>
</evidence>
<dbReference type="AlphaFoldDB" id="A0AAD9MNS2"/>
<protein>
    <submittedName>
        <fullName evidence="2">Uncharacterized protein</fullName>
    </submittedName>
</protein>
<keyword evidence="3" id="KW-1185">Reference proteome</keyword>
<sequence>MGYNRNVLADPSSDRHSRLHHRKGNVKKEEAAMSLLDLSSLLEEGIEDVELEEVDVDAAGTPQLTELDIEISGLQSKLAEEDMYIATLKVEDSKSKDQNECLTNMMKKMKANNGDDDKVLSQPKNNYDESADLQFCTVTAVPFPNTFLHTALDGLLILDLVDVLDVVGVDVTSEVADEEADEVMDADATDEVRGNKATEDDMDEVTVDESPDEPAVEPFILSKRFFIKRADVKFISDCMAYSAPILELGSIQYAGVWVTVHTFLKRTAASM</sequence>
<gene>
    <name evidence="2" type="ORF">LSH36_2228g00003</name>
</gene>
<comment type="caution">
    <text evidence="2">The sequence shown here is derived from an EMBL/GenBank/DDBJ whole genome shotgun (WGS) entry which is preliminary data.</text>
</comment>
<accession>A0AAD9MNS2</accession>
<dbReference type="EMBL" id="JAODUP010002220">
    <property type="protein sequence ID" value="KAK2138923.1"/>
    <property type="molecule type" value="Genomic_DNA"/>
</dbReference>
<evidence type="ECO:0000313" key="3">
    <source>
        <dbReference type="Proteomes" id="UP001208570"/>
    </source>
</evidence>
<proteinExistence type="predicted"/>
<organism evidence="2 3">
    <name type="scientific">Paralvinella palmiformis</name>
    <dbReference type="NCBI Taxonomy" id="53620"/>
    <lineage>
        <taxon>Eukaryota</taxon>
        <taxon>Metazoa</taxon>
        <taxon>Spiralia</taxon>
        <taxon>Lophotrochozoa</taxon>
        <taxon>Annelida</taxon>
        <taxon>Polychaeta</taxon>
        <taxon>Sedentaria</taxon>
        <taxon>Canalipalpata</taxon>
        <taxon>Terebellida</taxon>
        <taxon>Terebelliformia</taxon>
        <taxon>Alvinellidae</taxon>
        <taxon>Paralvinella</taxon>
    </lineage>
</organism>
<name>A0AAD9MNS2_9ANNE</name>